<evidence type="ECO:0000256" key="3">
    <source>
        <dbReference type="ARBA" id="ARBA00001947"/>
    </source>
</evidence>
<evidence type="ECO:0000313" key="10">
    <source>
        <dbReference type="EMBL" id="MFC5985175.1"/>
    </source>
</evidence>
<keyword evidence="8" id="KW-0378">Hydrolase</keyword>
<dbReference type="SUPFAM" id="SSF144052">
    <property type="entry name" value="Thermophilic metalloprotease-like"/>
    <property type="match status" value="1"/>
</dbReference>
<gene>
    <name evidence="10" type="ORF">ACFPXP_01650</name>
</gene>
<comment type="cofactor">
    <cofactor evidence="1">
        <name>Co(2+)</name>
        <dbReference type="ChEBI" id="CHEBI:48828"/>
    </cofactor>
</comment>
<name>A0ABW1IJG0_9BACL</name>
<protein>
    <submittedName>
        <fullName evidence="10">Aminopeptidase</fullName>
    </submittedName>
</protein>
<organism evidence="10 11">
    <name type="scientific">Marinicrinis lubricantis</name>
    <dbReference type="NCBI Taxonomy" id="2086470"/>
    <lineage>
        <taxon>Bacteria</taxon>
        <taxon>Bacillati</taxon>
        <taxon>Bacillota</taxon>
        <taxon>Bacilli</taxon>
        <taxon>Bacillales</taxon>
        <taxon>Paenibacillaceae</taxon>
    </lineage>
</organism>
<dbReference type="PANTHER" id="PTHR34448:SF3">
    <property type="entry name" value="AMINOPEPTIDASE AMPS"/>
    <property type="match status" value="1"/>
</dbReference>
<dbReference type="Pfam" id="PF02073">
    <property type="entry name" value="Peptidase_M29"/>
    <property type="match status" value="1"/>
</dbReference>
<dbReference type="PANTHER" id="PTHR34448">
    <property type="entry name" value="AMINOPEPTIDASE"/>
    <property type="match status" value="1"/>
</dbReference>
<keyword evidence="11" id="KW-1185">Reference proteome</keyword>
<comment type="cofactor">
    <cofactor evidence="2">
        <name>Mg(2+)</name>
        <dbReference type="ChEBI" id="CHEBI:18420"/>
    </cofactor>
</comment>
<dbReference type="PRINTS" id="PR00919">
    <property type="entry name" value="THERMOPTASE"/>
</dbReference>
<dbReference type="Proteomes" id="UP001596250">
    <property type="component" value="Unassembled WGS sequence"/>
</dbReference>
<evidence type="ECO:0000256" key="5">
    <source>
        <dbReference type="ARBA" id="ARBA00022438"/>
    </source>
</evidence>
<sequence length="412" mass="46206">MKRISELQLDRYAELAVRVGANVQKGQKLVLQAPVTAASFAARITKKAYEAGAMVVMNDWIDSDEIIRSKFLLAPDEAFEWYPMWRAKGMEELAEEGAAVLQIYIPNPDLYEGVDPARVAAANKVKQQALRNYRTKMMNDDISWSLISIPSPEWAKRLFPDLSEDEAMEEMWALVLKMARADGENPIEDWKAHLKVLAERRELLNNKRYKKLHYRSQITDLTIELPEDHLWLSAQSENGQGTSFVPNIPTEEVFTLPLKTGVNGVVGSTKPLNYRGSLIDDFRLTFKDGKIVEFSAAKGEEALKNMLATDEGASYLGEVALVPYDSPISNTNKIFYNTLYDENASCHLAIGAAYPTTLKGGRKMSREELDKHGVNDSLIHEDFMMGSADLSIDGELADGTKEAVFRNGNWAF</sequence>
<keyword evidence="9" id="KW-0482">Metalloprotease</keyword>
<dbReference type="GO" id="GO:0004177">
    <property type="term" value="F:aminopeptidase activity"/>
    <property type="evidence" value="ECO:0007669"/>
    <property type="project" value="UniProtKB-KW"/>
</dbReference>
<dbReference type="EMBL" id="JBHSQV010000010">
    <property type="protein sequence ID" value="MFC5985175.1"/>
    <property type="molecule type" value="Genomic_DNA"/>
</dbReference>
<comment type="cofactor">
    <cofactor evidence="3">
        <name>Zn(2+)</name>
        <dbReference type="ChEBI" id="CHEBI:29105"/>
    </cofactor>
</comment>
<keyword evidence="7" id="KW-0479">Metal-binding</keyword>
<evidence type="ECO:0000313" key="11">
    <source>
        <dbReference type="Proteomes" id="UP001596250"/>
    </source>
</evidence>
<comment type="similarity">
    <text evidence="4">Belongs to the peptidase M29 family.</text>
</comment>
<evidence type="ECO:0000256" key="7">
    <source>
        <dbReference type="ARBA" id="ARBA00022723"/>
    </source>
</evidence>
<dbReference type="RefSeq" id="WP_379891757.1">
    <property type="nucleotide sequence ID" value="NZ_CBCSCT010000003.1"/>
</dbReference>
<dbReference type="InterPro" id="IPR000787">
    <property type="entry name" value="Peptidase_M29"/>
</dbReference>
<dbReference type="Gene3D" id="3.40.1830.10">
    <property type="entry name" value="Thermophilic metalloprotease (M29)"/>
    <property type="match status" value="1"/>
</dbReference>
<dbReference type="InterPro" id="IPR052170">
    <property type="entry name" value="M29_Exopeptidase"/>
</dbReference>
<evidence type="ECO:0000256" key="2">
    <source>
        <dbReference type="ARBA" id="ARBA00001946"/>
    </source>
</evidence>
<evidence type="ECO:0000256" key="8">
    <source>
        <dbReference type="ARBA" id="ARBA00022801"/>
    </source>
</evidence>
<keyword evidence="6" id="KW-0645">Protease</keyword>
<proteinExistence type="inferred from homology"/>
<accession>A0ABW1IJG0</accession>
<evidence type="ECO:0000256" key="4">
    <source>
        <dbReference type="ARBA" id="ARBA00008236"/>
    </source>
</evidence>
<evidence type="ECO:0000256" key="1">
    <source>
        <dbReference type="ARBA" id="ARBA00001941"/>
    </source>
</evidence>
<evidence type="ECO:0000256" key="6">
    <source>
        <dbReference type="ARBA" id="ARBA00022670"/>
    </source>
</evidence>
<evidence type="ECO:0000256" key="9">
    <source>
        <dbReference type="ARBA" id="ARBA00023049"/>
    </source>
</evidence>
<keyword evidence="5 10" id="KW-0031">Aminopeptidase</keyword>
<reference evidence="11" key="1">
    <citation type="journal article" date="2019" name="Int. J. Syst. Evol. Microbiol.">
        <title>The Global Catalogue of Microorganisms (GCM) 10K type strain sequencing project: providing services to taxonomists for standard genome sequencing and annotation.</title>
        <authorList>
            <consortium name="The Broad Institute Genomics Platform"/>
            <consortium name="The Broad Institute Genome Sequencing Center for Infectious Disease"/>
            <person name="Wu L."/>
            <person name="Ma J."/>
        </authorList>
    </citation>
    <scope>NUCLEOTIDE SEQUENCE [LARGE SCALE GENOMIC DNA]</scope>
    <source>
        <strain evidence="11">CCM 8749</strain>
    </source>
</reference>
<dbReference type="InterPro" id="IPR035097">
    <property type="entry name" value="M29_N-terminal"/>
</dbReference>
<comment type="caution">
    <text evidence="10">The sequence shown here is derived from an EMBL/GenBank/DDBJ whole genome shotgun (WGS) entry which is preliminary data.</text>
</comment>